<dbReference type="AlphaFoldDB" id="A0A6J4N2D8"/>
<accession>A0A6J4N2D8</accession>
<feature type="non-terminal residue" evidence="2">
    <location>
        <position position="1"/>
    </location>
</feature>
<dbReference type="EMBL" id="CADCUM010000057">
    <property type="protein sequence ID" value="CAA9375814.1"/>
    <property type="molecule type" value="Genomic_DNA"/>
</dbReference>
<feature type="compositionally biased region" description="Low complexity" evidence="1">
    <location>
        <begin position="10"/>
        <end position="27"/>
    </location>
</feature>
<protein>
    <submittedName>
        <fullName evidence="2">Uncharacterized protein</fullName>
    </submittedName>
</protein>
<evidence type="ECO:0000256" key="1">
    <source>
        <dbReference type="SAM" id="MobiDB-lite"/>
    </source>
</evidence>
<feature type="non-terminal residue" evidence="2">
    <location>
        <position position="45"/>
    </location>
</feature>
<evidence type="ECO:0000313" key="2">
    <source>
        <dbReference type="EMBL" id="CAA9375814.1"/>
    </source>
</evidence>
<organism evidence="2">
    <name type="scientific">uncultured Nocardioides sp</name>
    <dbReference type="NCBI Taxonomy" id="198441"/>
    <lineage>
        <taxon>Bacteria</taxon>
        <taxon>Bacillati</taxon>
        <taxon>Actinomycetota</taxon>
        <taxon>Actinomycetes</taxon>
        <taxon>Propionibacteriales</taxon>
        <taxon>Nocardioidaceae</taxon>
        <taxon>Nocardioides</taxon>
        <taxon>environmental samples</taxon>
    </lineage>
</organism>
<feature type="region of interest" description="Disordered" evidence="1">
    <location>
        <begin position="1"/>
        <end position="45"/>
    </location>
</feature>
<sequence>CRALSRRVDPAAASACPSSSPSASRSRPTGRRAPHHPTTRERQTR</sequence>
<proteinExistence type="predicted"/>
<name>A0A6J4N2D8_9ACTN</name>
<reference evidence="2" key="1">
    <citation type="submission" date="2020-02" db="EMBL/GenBank/DDBJ databases">
        <authorList>
            <person name="Meier V. D."/>
        </authorList>
    </citation>
    <scope>NUCLEOTIDE SEQUENCE</scope>
    <source>
        <strain evidence="2">AVDCRST_MAG32</strain>
    </source>
</reference>
<gene>
    <name evidence="2" type="ORF">AVDCRST_MAG32-1174</name>
</gene>
<feature type="compositionally biased region" description="Basic residues" evidence="1">
    <location>
        <begin position="28"/>
        <end position="37"/>
    </location>
</feature>